<keyword evidence="1" id="KW-0175">Coiled coil</keyword>
<dbReference type="InterPro" id="IPR054148">
    <property type="entry name" value="ASNSD1-SEP"/>
</dbReference>
<feature type="coiled-coil region" evidence="1">
    <location>
        <begin position="50"/>
        <end position="77"/>
    </location>
</feature>
<proteinExistence type="predicted"/>
<reference evidence="2" key="1">
    <citation type="journal article" date="2023" name="G3 (Bethesda)">
        <title>A reference genome for the long-term kleptoplast-retaining sea slug Elysia crispata morphotype clarki.</title>
        <authorList>
            <person name="Eastman K.E."/>
            <person name="Pendleton A.L."/>
            <person name="Shaikh M.A."/>
            <person name="Suttiyut T."/>
            <person name="Ogas R."/>
            <person name="Tomko P."/>
            <person name="Gavelis G."/>
            <person name="Widhalm J.R."/>
            <person name="Wisecaver J.H."/>
        </authorList>
    </citation>
    <scope>NUCLEOTIDE SEQUENCE</scope>
    <source>
        <strain evidence="2">ECLA1</strain>
    </source>
</reference>
<name>A0AAE0Y5X2_9GAST</name>
<dbReference type="Proteomes" id="UP001283361">
    <property type="component" value="Unassembled WGS sequence"/>
</dbReference>
<sequence length="80" mass="9422">MDFSTESQQRHQVTQLAEVSEQKVIQSELSQLKDNSKVYYKQPNSNVFFLSSVEKEMNRSKKTIDDLMKDYQQIQEDSSK</sequence>
<keyword evidence="3" id="KW-1185">Reference proteome</keyword>
<evidence type="ECO:0000313" key="2">
    <source>
        <dbReference type="EMBL" id="KAK3733740.1"/>
    </source>
</evidence>
<protein>
    <submittedName>
        <fullName evidence="2">Uncharacterized protein</fullName>
    </submittedName>
</protein>
<evidence type="ECO:0000256" key="1">
    <source>
        <dbReference type="SAM" id="Coils"/>
    </source>
</evidence>
<comment type="caution">
    <text evidence="2">The sequence shown here is derived from an EMBL/GenBank/DDBJ whole genome shotgun (WGS) entry which is preliminary data.</text>
</comment>
<accession>A0AAE0Y5X2</accession>
<evidence type="ECO:0000313" key="3">
    <source>
        <dbReference type="Proteomes" id="UP001283361"/>
    </source>
</evidence>
<gene>
    <name evidence="2" type="ORF">RRG08_026855</name>
</gene>
<dbReference type="Pfam" id="PF21975">
    <property type="entry name" value="ASNSD1-SEP"/>
    <property type="match status" value="1"/>
</dbReference>
<dbReference type="AlphaFoldDB" id="A0AAE0Y5X2"/>
<organism evidence="2 3">
    <name type="scientific">Elysia crispata</name>
    <name type="common">lettuce slug</name>
    <dbReference type="NCBI Taxonomy" id="231223"/>
    <lineage>
        <taxon>Eukaryota</taxon>
        <taxon>Metazoa</taxon>
        <taxon>Spiralia</taxon>
        <taxon>Lophotrochozoa</taxon>
        <taxon>Mollusca</taxon>
        <taxon>Gastropoda</taxon>
        <taxon>Heterobranchia</taxon>
        <taxon>Euthyneura</taxon>
        <taxon>Panpulmonata</taxon>
        <taxon>Sacoglossa</taxon>
        <taxon>Placobranchoidea</taxon>
        <taxon>Plakobranchidae</taxon>
        <taxon>Elysia</taxon>
    </lineage>
</organism>
<dbReference type="EMBL" id="JAWDGP010006885">
    <property type="protein sequence ID" value="KAK3733740.1"/>
    <property type="molecule type" value="Genomic_DNA"/>
</dbReference>